<dbReference type="EMBL" id="VSWC01000184">
    <property type="protein sequence ID" value="KAA1067603.1"/>
    <property type="molecule type" value="Genomic_DNA"/>
</dbReference>
<feature type="signal peptide" evidence="1">
    <location>
        <begin position="1"/>
        <end position="22"/>
    </location>
</feature>
<dbReference type="Proteomes" id="UP000324748">
    <property type="component" value="Unassembled WGS sequence"/>
</dbReference>
<evidence type="ECO:0000313" key="2">
    <source>
        <dbReference type="EMBL" id="KAA1067603.1"/>
    </source>
</evidence>
<accession>A0A5B0LUQ7</accession>
<dbReference type="Proteomes" id="UP000325313">
    <property type="component" value="Unassembled WGS sequence"/>
</dbReference>
<proteinExistence type="predicted"/>
<evidence type="ECO:0000256" key="1">
    <source>
        <dbReference type="SAM" id="SignalP"/>
    </source>
</evidence>
<evidence type="ECO:0000313" key="3">
    <source>
        <dbReference type="EMBL" id="KAA1092153.1"/>
    </source>
</evidence>
<dbReference type="AlphaFoldDB" id="A0A5B0LUQ7"/>
<evidence type="ECO:0000313" key="4">
    <source>
        <dbReference type="Proteomes" id="UP000324748"/>
    </source>
</evidence>
<gene>
    <name evidence="2" type="ORF">PGT21_011104</name>
    <name evidence="3" type="ORF">PGTUg99_009020</name>
</gene>
<organism evidence="2 4">
    <name type="scientific">Puccinia graminis f. sp. tritici</name>
    <dbReference type="NCBI Taxonomy" id="56615"/>
    <lineage>
        <taxon>Eukaryota</taxon>
        <taxon>Fungi</taxon>
        <taxon>Dikarya</taxon>
        <taxon>Basidiomycota</taxon>
        <taxon>Pucciniomycotina</taxon>
        <taxon>Pucciniomycetes</taxon>
        <taxon>Pucciniales</taxon>
        <taxon>Pucciniaceae</taxon>
        <taxon>Puccinia</taxon>
    </lineage>
</organism>
<evidence type="ECO:0000313" key="5">
    <source>
        <dbReference type="Proteomes" id="UP000325313"/>
    </source>
</evidence>
<comment type="caution">
    <text evidence="2">The sequence shown here is derived from an EMBL/GenBank/DDBJ whole genome shotgun (WGS) entry which is preliminary data.</text>
</comment>
<protein>
    <submittedName>
        <fullName evidence="2">Uncharacterized protein</fullName>
    </submittedName>
</protein>
<reference evidence="4 5" key="1">
    <citation type="submission" date="2019-05" db="EMBL/GenBank/DDBJ databases">
        <title>Emergence of the Ug99 lineage of the wheat stem rust pathogen through somatic hybridization.</title>
        <authorList>
            <person name="Li F."/>
            <person name="Upadhyaya N.M."/>
            <person name="Sperschneider J."/>
            <person name="Matny O."/>
            <person name="Nguyen-Phuc H."/>
            <person name="Mago R."/>
            <person name="Raley C."/>
            <person name="Miller M.E."/>
            <person name="Silverstein K.A.T."/>
            <person name="Henningsen E."/>
            <person name="Hirsch C.D."/>
            <person name="Visser B."/>
            <person name="Pretorius Z.A."/>
            <person name="Steffenson B.J."/>
            <person name="Schwessinger B."/>
            <person name="Dodds P.N."/>
            <person name="Figueroa M."/>
        </authorList>
    </citation>
    <scope>NUCLEOTIDE SEQUENCE [LARGE SCALE GENOMIC DNA]</scope>
    <source>
        <strain evidence="2">21-0</strain>
        <strain evidence="3 5">Ug99</strain>
    </source>
</reference>
<name>A0A5B0LUQ7_PUCGR</name>
<dbReference type="EMBL" id="VDEP01000377">
    <property type="protein sequence ID" value="KAA1092153.1"/>
    <property type="molecule type" value="Genomic_DNA"/>
</dbReference>
<feature type="chain" id="PRO_5036366064" evidence="1">
    <location>
        <begin position="23"/>
        <end position="95"/>
    </location>
</feature>
<keyword evidence="1" id="KW-0732">Signal</keyword>
<sequence>MYFPKLLEALVVTVFLIGTSTSITLGPGPAVDCRKRTLKNGMASPHLMCKKDMHYKEPTYTTQGICETGSELKCCTDPPQGKPELLTDENCTSPF</sequence>
<keyword evidence="4" id="KW-1185">Reference proteome</keyword>